<dbReference type="GO" id="GO:0017000">
    <property type="term" value="P:antibiotic biosynthetic process"/>
    <property type="evidence" value="ECO:0007669"/>
    <property type="project" value="UniProtKB-ARBA"/>
</dbReference>
<dbReference type="EMBL" id="CP163431">
    <property type="protein sequence ID" value="XDQ07551.1"/>
    <property type="molecule type" value="Genomic_DNA"/>
</dbReference>
<dbReference type="InterPro" id="IPR050426">
    <property type="entry name" value="Glycosyltransferase_28"/>
</dbReference>
<dbReference type="AlphaFoldDB" id="A0AB39MR72"/>
<dbReference type="PANTHER" id="PTHR48050">
    <property type="entry name" value="STEROL 3-BETA-GLUCOSYLTRANSFERASE"/>
    <property type="match status" value="1"/>
</dbReference>
<sequence>MRILFSMMPAGGHFRPLVPIAEAALRAGHQVAVCTPASAKVQVDAYRLEHLPAGHDWVSDEIASVAHETSVPSDHGERLTLHLAAEGYPGPEAVRTARDILAHDWRPDVIVRENTEFGGYLAAEVLGVPHVSVGAVGASTTYLDVALSAPALDRGRAELGLPSDPDGRRIHAYLHAYLMPSSFDPDELSIPNVHCYQQTSPRLPGERLPDWVAELPAPPVFAAFGTMHPRTAAWHPAAAAVAAGIGMLGCPGVIASGGAAVGSPPSSVRVVDWISQPLMLECASVFVHHGGFNSVREGLRAGVPMVVIPWFTDSVANATRCVEAGVAVSVPYEEVTPEAIRSACAEVADNPSYKQAAEAMRRRILCLPSVDDMVADIAALSR</sequence>
<feature type="domain" description="Erythromycin biosynthesis protein CIII-like C-terminal" evidence="2">
    <location>
        <begin position="259"/>
        <end position="380"/>
    </location>
</feature>
<proteinExistence type="predicted"/>
<evidence type="ECO:0000259" key="2">
    <source>
        <dbReference type="Pfam" id="PF06722"/>
    </source>
</evidence>
<dbReference type="GO" id="GO:0008194">
    <property type="term" value="F:UDP-glycosyltransferase activity"/>
    <property type="evidence" value="ECO:0007669"/>
    <property type="project" value="InterPro"/>
</dbReference>
<dbReference type="PANTHER" id="PTHR48050:SF13">
    <property type="entry name" value="STEROL 3-BETA-GLUCOSYLTRANSFERASE UGT80A2"/>
    <property type="match status" value="1"/>
</dbReference>
<accession>A0AB39MR72</accession>
<dbReference type="GO" id="GO:0016758">
    <property type="term" value="F:hexosyltransferase activity"/>
    <property type="evidence" value="ECO:0007669"/>
    <property type="project" value="UniProtKB-ARBA"/>
</dbReference>
<reference evidence="3" key="1">
    <citation type="submission" date="2024-07" db="EMBL/GenBank/DDBJ databases">
        <authorList>
            <person name="Yu S.T."/>
        </authorList>
    </citation>
    <scope>NUCLEOTIDE SEQUENCE</scope>
    <source>
        <strain evidence="3">R08</strain>
    </source>
</reference>
<dbReference type="CDD" id="cd03784">
    <property type="entry name" value="GT1_Gtf-like"/>
    <property type="match status" value="1"/>
</dbReference>
<dbReference type="Pfam" id="PF06722">
    <property type="entry name" value="EryCIII-like_C"/>
    <property type="match status" value="1"/>
</dbReference>
<dbReference type="InterPro" id="IPR002213">
    <property type="entry name" value="UDP_glucos_trans"/>
</dbReference>
<dbReference type="RefSeq" id="WP_369192322.1">
    <property type="nucleotide sequence ID" value="NZ_CP163431.1"/>
</dbReference>
<keyword evidence="1" id="KW-0808">Transferase</keyword>
<dbReference type="Gene3D" id="3.40.50.2000">
    <property type="entry name" value="Glycogen Phosphorylase B"/>
    <property type="match status" value="2"/>
</dbReference>
<organism evidence="3">
    <name type="scientific">Streptomyces sp. R08</name>
    <dbReference type="NCBI Taxonomy" id="3238624"/>
    <lineage>
        <taxon>Bacteria</taxon>
        <taxon>Bacillati</taxon>
        <taxon>Actinomycetota</taxon>
        <taxon>Actinomycetes</taxon>
        <taxon>Kitasatosporales</taxon>
        <taxon>Streptomycetaceae</taxon>
        <taxon>Streptomyces</taxon>
    </lineage>
</organism>
<evidence type="ECO:0000256" key="1">
    <source>
        <dbReference type="ARBA" id="ARBA00022679"/>
    </source>
</evidence>
<gene>
    <name evidence="3" type="ORF">AB5J58_48545</name>
</gene>
<evidence type="ECO:0000313" key="3">
    <source>
        <dbReference type="EMBL" id="XDQ07551.1"/>
    </source>
</evidence>
<name>A0AB39MR72_9ACTN</name>
<dbReference type="SUPFAM" id="SSF53756">
    <property type="entry name" value="UDP-Glycosyltransferase/glycogen phosphorylase"/>
    <property type="match status" value="1"/>
</dbReference>
<protein>
    <submittedName>
        <fullName evidence="3">Glycosyltransferase</fullName>
    </submittedName>
</protein>
<dbReference type="InterPro" id="IPR010610">
    <property type="entry name" value="EryCIII-like_C"/>
</dbReference>